<accession>A0A1D1ZGK6</accession>
<dbReference type="AlphaFoldDB" id="A0A1D1ZGK6"/>
<dbReference type="PANTHER" id="PTHR11306:SF0">
    <property type="entry name" value="PHOSPHATIDYLGLYCEROL_PHOSPHATIDYLINOSITOL TRANSFER PROTEIN"/>
    <property type="match status" value="1"/>
</dbReference>
<evidence type="ECO:0000259" key="8">
    <source>
        <dbReference type="SMART" id="SM00737"/>
    </source>
</evidence>
<sequence length="175" mass="19606">MTVLRSIVFFLILSCALTNANVIDKSKVFINEAVSYLGEALSPPPVIQTETITDCGRSSDILQIHYIEIRPDPPQKGQELTIDAAGFLTEVVDQGSYVDVVVKLGLIRLLQRRYDLCDEVTKVDKQCPLEGYQTLHHSLELPKEIPPGRYIVDVNAFTPDHRKIGCLKVIVTFRP</sequence>
<protein>
    <submittedName>
        <fullName evidence="9">Phosphatidylglycerol/phosphatidylinositol transfer protein</fullName>
    </submittedName>
</protein>
<dbReference type="InterPro" id="IPR003172">
    <property type="entry name" value="ML_dom"/>
</dbReference>
<evidence type="ECO:0000256" key="7">
    <source>
        <dbReference type="SAM" id="SignalP"/>
    </source>
</evidence>
<keyword evidence="5 7" id="KW-0732">Signal</keyword>
<evidence type="ECO:0000256" key="6">
    <source>
        <dbReference type="ARBA" id="ARBA00023055"/>
    </source>
</evidence>
<comment type="function">
    <text evidence="1">Catalyzes the intermembrane transfer of phosphatidylglycerol and phosphatidylinositol.</text>
</comment>
<comment type="subunit">
    <text evidence="3">Monomer.</text>
</comment>
<feature type="chain" id="PRO_5008900986" evidence="7">
    <location>
        <begin position="21"/>
        <end position="175"/>
    </location>
</feature>
<dbReference type="GO" id="GO:0032934">
    <property type="term" value="F:sterol binding"/>
    <property type="evidence" value="ECO:0007669"/>
    <property type="project" value="InterPro"/>
</dbReference>
<feature type="domain" description="MD-2-related lipid-recognition" evidence="8">
    <location>
        <begin position="52"/>
        <end position="171"/>
    </location>
</feature>
<dbReference type="PANTHER" id="PTHR11306">
    <property type="entry name" value="NIEMANN PICK TYPE C2 PROTEIN NPC2-RELATED"/>
    <property type="match status" value="1"/>
</dbReference>
<comment type="similarity">
    <text evidence="2">Belongs to the NPC2 family.</text>
</comment>
<keyword evidence="6" id="KW-0445">Lipid transport</keyword>
<dbReference type="SUPFAM" id="SSF81296">
    <property type="entry name" value="E set domains"/>
    <property type="match status" value="1"/>
</dbReference>
<evidence type="ECO:0000256" key="2">
    <source>
        <dbReference type="ARBA" id="ARBA00006370"/>
    </source>
</evidence>
<dbReference type="InterPro" id="IPR036846">
    <property type="entry name" value="GM2-AP_sf"/>
</dbReference>
<dbReference type="InterPro" id="IPR039670">
    <property type="entry name" value="NPC2-like"/>
</dbReference>
<evidence type="ECO:0000256" key="4">
    <source>
        <dbReference type="ARBA" id="ARBA00022448"/>
    </source>
</evidence>
<keyword evidence="4" id="KW-0813">Transport</keyword>
<evidence type="ECO:0000256" key="5">
    <source>
        <dbReference type="ARBA" id="ARBA00022729"/>
    </source>
</evidence>
<gene>
    <name evidence="9" type="primary">NPC2_15</name>
    <name evidence="9" type="ORF">g.148488</name>
</gene>
<dbReference type="InterPro" id="IPR014756">
    <property type="entry name" value="Ig_E-set"/>
</dbReference>
<dbReference type="Gene3D" id="2.70.220.10">
    <property type="entry name" value="Ganglioside GM2 activator"/>
    <property type="match status" value="1"/>
</dbReference>
<feature type="signal peptide" evidence="7">
    <location>
        <begin position="1"/>
        <end position="20"/>
    </location>
</feature>
<name>A0A1D1ZGK6_9ARAE</name>
<dbReference type="Pfam" id="PF02221">
    <property type="entry name" value="E1_DerP2_DerF2"/>
    <property type="match status" value="1"/>
</dbReference>
<dbReference type="CDD" id="cd00917">
    <property type="entry name" value="PG-PI_TP"/>
    <property type="match status" value="1"/>
</dbReference>
<dbReference type="InterPro" id="IPR033917">
    <property type="entry name" value="ML_PG-PI_TP"/>
</dbReference>
<proteinExistence type="inferred from homology"/>
<organism evidence="9">
    <name type="scientific">Anthurium amnicola</name>
    <dbReference type="NCBI Taxonomy" id="1678845"/>
    <lineage>
        <taxon>Eukaryota</taxon>
        <taxon>Viridiplantae</taxon>
        <taxon>Streptophyta</taxon>
        <taxon>Embryophyta</taxon>
        <taxon>Tracheophyta</taxon>
        <taxon>Spermatophyta</taxon>
        <taxon>Magnoliopsida</taxon>
        <taxon>Liliopsida</taxon>
        <taxon>Araceae</taxon>
        <taxon>Pothoideae</taxon>
        <taxon>Potheae</taxon>
        <taxon>Anthurium</taxon>
    </lineage>
</organism>
<dbReference type="SMART" id="SM00737">
    <property type="entry name" value="ML"/>
    <property type="match status" value="1"/>
</dbReference>
<evidence type="ECO:0000313" key="9">
    <source>
        <dbReference type="EMBL" id="JAT65855.1"/>
    </source>
</evidence>
<dbReference type="EMBL" id="GDJX01002081">
    <property type="protein sequence ID" value="JAT65855.1"/>
    <property type="molecule type" value="Transcribed_RNA"/>
</dbReference>
<dbReference type="GO" id="GO:0032366">
    <property type="term" value="P:intracellular sterol transport"/>
    <property type="evidence" value="ECO:0007669"/>
    <property type="project" value="InterPro"/>
</dbReference>
<evidence type="ECO:0000256" key="1">
    <source>
        <dbReference type="ARBA" id="ARBA00002053"/>
    </source>
</evidence>
<evidence type="ECO:0000256" key="3">
    <source>
        <dbReference type="ARBA" id="ARBA00011245"/>
    </source>
</evidence>
<reference evidence="9" key="1">
    <citation type="submission" date="2015-07" db="EMBL/GenBank/DDBJ databases">
        <title>Transcriptome Assembly of Anthurium amnicola.</title>
        <authorList>
            <person name="Suzuki J."/>
        </authorList>
    </citation>
    <scope>NUCLEOTIDE SEQUENCE</scope>
</reference>